<dbReference type="Pfam" id="PF01535">
    <property type="entry name" value="PPR"/>
    <property type="match status" value="1"/>
</dbReference>
<dbReference type="NCBIfam" id="TIGR00756">
    <property type="entry name" value="PPR"/>
    <property type="match status" value="3"/>
</dbReference>
<gene>
    <name evidence="4" type="ORF">PCOR1329_LOCUS37088</name>
</gene>
<dbReference type="Pfam" id="PF13041">
    <property type="entry name" value="PPR_2"/>
    <property type="match status" value="1"/>
</dbReference>
<evidence type="ECO:0000313" key="5">
    <source>
        <dbReference type="Proteomes" id="UP001189429"/>
    </source>
</evidence>
<evidence type="ECO:0000256" key="3">
    <source>
        <dbReference type="SAM" id="Phobius"/>
    </source>
</evidence>
<comment type="caution">
    <text evidence="4">The sequence shown here is derived from an EMBL/GenBank/DDBJ whole genome shotgun (WGS) entry which is preliminary data.</text>
</comment>
<evidence type="ECO:0008006" key="6">
    <source>
        <dbReference type="Google" id="ProtNLM"/>
    </source>
</evidence>
<dbReference type="InterPro" id="IPR011990">
    <property type="entry name" value="TPR-like_helical_dom_sf"/>
</dbReference>
<feature type="transmembrane region" description="Helical" evidence="3">
    <location>
        <begin position="81"/>
        <end position="100"/>
    </location>
</feature>
<dbReference type="PANTHER" id="PTHR47447:SF23">
    <property type="entry name" value="PENTACOTRIPEPTIDE-REPEAT REGION OF PRORP DOMAIN-CONTAINING PROTEIN"/>
    <property type="match status" value="1"/>
</dbReference>
<dbReference type="PANTHER" id="PTHR47447">
    <property type="entry name" value="OS03G0856100 PROTEIN"/>
    <property type="match status" value="1"/>
</dbReference>
<dbReference type="InterPro" id="IPR002885">
    <property type="entry name" value="PPR_rpt"/>
</dbReference>
<keyword evidence="1" id="KW-0677">Repeat</keyword>
<proteinExistence type="predicted"/>
<feature type="repeat" description="PPR" evidence="2">
    <location>
        <begin position="310"/>
        <end position="344"/>
    </location>
</feature>
<accession>A0ABN9TA53</accession>
<dbReference type="EMBL" id="CAUYUJ010014504">
    <property type="protein sequence ID" value="CAK0842043.1"/>
    <property type="molecule type" value="Genomic_DNA"/>
</dbReference>
<protein>
    <recommendedName>
        <fullName evidence="6">Pentacotripeptide-repeat region of PRORP domain-containing protein</fullName>
    </recommendedName>
</protein>
<feature type="transmembrane region" description="Helical" evidence="3">
    <location>
        <begin position="43"/>
        <end position="61"/>
    </location>
</feature>
<dbReference type="Proteomes" id="UP001189429">
    <property type="component" value="Unassembled WGS sequence"/>
</dbReference>
<keyword evidence="5" id="KW-1185">Reference proteome</keyword>
<reference evidence="4" key="1">
    <citation type="submission" date="2023-10" db="EMBL/GenBank/DDBJ databases">
        <authorList>
            <person name="Chen Y."/>
            <person name="Shah S."/>
            <person name="Dougan E. K."/>
            <person name="Thang M."/>
            <person name="Chan C."/>
        </authorList>
    </citation>
    <scope>NUCLEOTIDE SEQUENCE [LARGE SCALE GENOMIC DNA]</scope>
</reference>
<dbReference type="Gene3D" id="1.25.40.10">
    <property type="entry name" value="Tetratricopeptide repeat domain"/>
    <property type="match status" value="2"/>
</dbReference>
<feature type="repeat" description="PPR" evidence="2">
    <location>
        <begin position="163"/>
        <end position="197"/>
    </location>
</feature>
<dbReference type="PROSITE" id="PS51375">
    <property type="entry name" value="PPR"/>
    <property type="match status" value="3"/>
</dbReference>
<feature type="repeat" description="PPR" evidence="2">
    <location>
        <begin position="345"/>
        <end position="379"/>
    </location>
</feature>
<keyword evidence="3" id="KW-0472">Membrane</keyword>
<name>A0ABN9TA53_9DINO</name>
<sequence>MDQFGSRDYLSLSHSRSLIPEGRGNMSTTSIQRAVQKVLARRAAYPLSFSMLLFYGGLFTLRQVMFTLVCNVFHVMLPIELIPEAVILTCFIISYTAGWIPSVKTVITSKSSIVKVAPNGGHDASPAALNWRSVSPHKRCHGGSEYSRDLVGHTVQTESIALQIPTLSDMMHSCVRFGQVDRALKLFDQMLEEGVGHDAHLIAKATVDKFFLLVADNLCVMRMRNDGLALLDIVRACGLEPSSTIQNRLIIAWKSKPPRRVVQYLLKMKSEGFELSRMAQFSIIISCERSSPEVTVTLCDEMDDLGMKFDKVAYNALLGACCQLGMYDQVGLLFAQMADRGLTPDLKTYRIMINANVQSNRFEEAVALLERMKGLRLKLHPQDYHNAITHCISLQRVEDAEVLFSDMVQANVTPLERTIVCLGEARHMRGSSCSGI</sequence>
<evidence type="ECO:0000256" key="1">
    <source>
        <dbReference type="ARBA" id="ARBA00022737"/>
    </source>
</evidence>
<evidence type="ECO:0000313" key="4">
    <source>
        <dbReference type="EMBL" id="CAK0842043.1"/>
    </source>
</evidence>
<organism evidence="4 5">
    <name type="scientific">Prorocentrum cordatum</name>
    <dbReference type="NCBI Taxonomy" id="2364126"/>
    <lineage>
        <taxon>Eukaryota</taxon>
        <taxon>Sar</taxon>
        <taxon>Alveolata</taxon>
        <taxon>Dinophyceae</taxon>
        <taxon>Prorocentrales</taxon>
        <taxon>Prorocentraceae</taxon>
        <taxon>Prorocentrum</taxon>
    </lineage>
</organism>
<keyword evidence="3" id="KW-1133">Transmembrane helix</keyword>
<keyword evidence="3" id="KW-0812">Transmembrane</keyword>
<evidence type="ECO:0000256" key="2">
    <source>
        <dbReference type="PROSITE-ProRule" id="PRU00708"/>
    </source>
</evidence>